<feature type="region of interest" description="Disordered" evidence="1">
    <location>
        <begin position="1"/>
        <end position="100"/>
    </location>
</feature>
<keyword evidence="3" id="KW-1185">Reference proteome</keyword>
<evidence type="ECO:0000313" key="2">
    <source>
        <dbReference type="EMBL" id="CAI9164755.1"/>
    </source>
</evidence>
<feature type="compositionally biased region" description="Basic and acidic residues" evidence="1">
    <location>
        <begin position="1"/>
        <end position="14"/>
    </location>
</feature>
<evidence type="ECO:0000256" key="1">
    <source>
        <dbReference type="SAM" id="MobiDB-lite"/>
    </source>
</evidence>
<organism evidence="2 3">
    <name type="scientific">Rangifer tarandus platyrhynchus</name>
    <name type="common">Svalbard reindeer</name>
    <dbReference type="NCBI Taxonomy" id="3082113"/>
    <lineage>
        <taxon>Eukaryota</taxon>
        <taxon>Metazoa</taxon>
        <taxon>Chordata</taxon>
        <taxon>Craniata</taxon>
        <taxon>Vertebrata</taxon>
        <taxon>Euteleostomi</taxon>
        <taxon>Mammalia</taxon>
        <taxon>Eutheria</taxon>
        <taxon>Laurasiatheria</taxon>
        <taxon>Artiodactyla</taxon>
        <taxon>Ruminantia</taxon>
        <taxon>Pecora</taxon>
        <taxon>Cervidae</taxon>
        <taxon>Odocoileinae</taxon>
        <taxon>Rangifer</taxon>
    </lineage>
</organism>
<reference evidence="2" key="1">
    <citation type="submission" date="2023-04" db="EMBL/GenBank/DDBJ databases">
        <authorList>
            <consortium name="ELIXIR-Norway"/>
        </authorList>
    </citation>
    <scope>NUCLEOTIDE SEQUENCE [LARGE SCALE GENOMIC DNA]</scope>
</reference>
<evidence type="ECO:0000313" key="3">
    <source>
        <dbReference type="Proteomes" id="UP001176941"/>
    </source>
</evidence>
<protein>
    <submittedName>
        <fullName evidence="2">Uncharacterized protein</fullName>
    </submittedName>
</protein>
<dbReference type="EMBL" id="OX459959">
    <property type="protein sequence ID" value="CAI9164755.1"/>
    <property type="molecule type" value="Genomic_DNA"/>
</dbReference>
<dbReference type="Proteomes" id="UP001176941">
    <property type="component" value="Chromosome 23"/>
</dbReference>
<name>A0ABN8YT44_RANTA</name>
<sequence length="100" mass="10830">MGREGVWETYRSDHALGSCEGRGPRQPGHRRSSPEGPHRRQAPGSYLASEAGQCSSSRQTVRPAREVLSLGCRRSVGKPQAGPLRTQIRENSPPLLGTLA</sequence>
<gene>
    <name evidence="2" type="ORF">MRATA1EN1_LOCUS13717</name>
</gene>
<proteinExistence type="predicted"/>
<accession>A0ABN8YT44</accession>